<dbReference type="SUPFAM" id="SSF49503">
    <property type="entry name" value="Cupredoxins"/>
    <property type="match status" value="2"/>
</dbReference>
<keyword evidence="4" id="KW-0186">Copper</keyword>
<feature type="domain" description="Plastocyanin-like" evidence="6">
    <location>
        <begin position="9"/>
        <end position="122"/>
    </location>
</feature>
<evidence type="ECO:0000313" key="7">
    <source>
        <dbReference type="EMBL" id="KAK5080811.1"/>
    </source>
</evidence>
<feature type="domain" description="Plastocyanin-like" evidence="5">
    <location>
        <begin position="136"/>
        <end position="292"/>
    </location>
</feature>
<dbReference type="PANTHER" id="PTHR11709">
    <property type="entry name" value="MULTI-COPPER OXIDASE"/>
    <property type="match status" value="1"/>
</dbReference>
<accession>A0ABR0K060</accession>
<evidence type="ECO:0000256" key="4">
    <source>
        <dbReference type="ARBA" id="ARBA00023008"/>
    </source>
</evidence>
<keyword evidence="2" id="KW-0479">Metal-binding</keyword>
<proteinExistence type="inferred from homology"/>
<keyword evidence="8" id="KW-1185">Reference proteome</keyword>
<dbReference type="NCBIfam" id="TIGR03390">
    <property type="entry name" value="ascorbOXfungal"/>
    <property type="match status" value="1"/>
</dbReference>
<dbReference type="InterPro" id="IPR011707">
    <property type="entry name" value="Cu-oxidase-like_N"/>
</dbReference>
<protein>
    <recommendedName>
        <fullName evidence="9">L-ascorbate oxidase</fullName>
    </recommendedName>
</protein>
<comment type="caution">
    <text evidence="7">The sequence shown here is derived from an EMBL/GenBank/DDBJ whole genome shotgun (WGS) entry which is preliminary data.</text>
</comment>
<evidence type="ECO:0008006" key="9">
    <source>
        <dbReference type="Google" id="ProtNLM"/>
    </source>
</evidence>
<sequence>MRQTVLVATAENITINCLSRYSVIFNASFPGPHIYFKENQTTWVRVYNNIEDQNLTVHWHGLSQRVDIFSDGTPQVSQWPIAPFNYFDYAMTPQVGDAGSYFYHSHVGMQAITASGVIIVEDFKADTLPYAYDHDVSLFFQDFYNKNDSVMEAGLVANPFVWNGEPEAILINGKSGNSSFSNATDDTCTSEIVKVNPGESYRIRLISNTALSFITLGIEDHDNLTVIEADGEYIKAWSTDHIQIGSGQRFSLLFRAKTTEELASMNKTNFWLRYENRDRPTNVSGYALLQYQTELSVSLPRDLPAEPPIALPNDRKHVTTWSEYSLSSLDAQNTQDFPKLSEVTRTIYITMSQVIRDGFYNGSFHGVLQWAQNGLVYQTQSSQRNNTVPYLVQVYTSGHTPNYTAAVANGG</sequence>
<dbReference type="Proteomes" id="UP001345013">
    <property type="component" value="Unassembled WGS sequence"/>
</dbReference>
<comment type="similarity">
    <text evidence="1">Belongs to the multicopper oxidase family.</text>
</comment>
<organism evidence="7 8">
    <name type="scientific">Lithohypha guttulata</name>
    <dbReference type="NCBI Taxonomy" id="1690604"/>
    <lineage>
        <taxon>Eukaryota</taxon>
        <taxon>Fungi</taxon>
        <taxon>Dikarya</taxon>
        <taxon>Ascomycota</taxon>
        <taxon>Pezizomycotina</taxon>
        <taxon>Eurotiomycetes</taxon>
        <taxon>Chaetothyriomycetidae</taxon>
        <taxon>Chaetothyriales</taxon>
        <taxon>Trichomeriaceae</taxon>
        <taxon>Lithohypha</taxon>
    </lineage>
</organism>
<dbReference type="Gene3D" id="2.60.40.420">
    <property type="entry name" value="Cupredoxins - blue copper proteins"/>
    <property type="match status" value="2"/>
</dbReference>
<name>A0ABR0K060_9EURO</name>
<dbReference type="EMBL" id="JAVRRG010000144">
    <property type="protein sequence ID" value="KAK5080811.1"/>
    <property type="molecule type" value="Genomic_DNA"/>
</dbReference>
<evidence type="ECO:0000256" key="3">
    <source>
        <dbReference type="ARBA" id="ARBA00023002"/>
    </source>
</evidence>
<evidence type="ECO:0000256" key="2">
    <source>
        <dbReference type="ARBA" id="ARBA00022723"/>
    </source>
</evidence>
<dbReference type="PANTHER" id="PTHR11709:SF394">
    <property type="entry name" value="FI03373P-RELATED"/>
    <property type="match status" value="1"/>
</dbReference>
<dbReference type="Pfam" id="PF07732">
    <property type="entry name" value="Cu-oxidase_3"/>
    <property type="match status" value="1"/>
</dbReference>
<evidence type="ECO:0000256" key="1">
    <source>
        <dbReference type="ARBA" id="ARBA00010609"/>
    </source>
</evidence>
<dbReference type="Pfam" id="PF00394">
    <property type="entry name" value="Cu-oxidase"/>
    <property type="match status" value="1"/>
</dbReference>
<dbReference type="CDD" id="cd13873">
    <property type="entry name" value="CuRO_2_AAO_like_2"/>
    <property type="match status" value="1"/>
</dbReference>
<dbReference type="InterPro" id="IPR001117">
    <property type="entry name" value="Cu-oxidase_2nd"/>
</dbReference>
<reference evidence="7 8" key="1">
    <citation type="submission" date="2023-08" db="EMBL/GenBank/DDBJ databases">
        <title>Black Yeasts Isolated from many extreme environments.</title>
        <authorList>
            <person name="Coleine C."/>
            <person name="Stajich J.E."/>
            <person name="Selbmann L."/>
        </authorList>
    </citation>
    <scope>NUCLEOTIDE SEQUENCE [LARGE SCALE GENOMIC DNA]</scope>
    <source>
        <strain evidence="7 8">CCFEE 5885</strain>
    </source>
</reference>
<evidence type="ECO:0000259" key="5">
    <source>
        <dbReference type="Pfam" id="PF00394"/>
    </source>
</evidence>
<evidence type="ECO:0000259" key="6">
    <source>
        <dbReference type="Pfam" id="PF07732"/>
    </source>
</evidence>
<keyword evidence="3" id="KW-0560">Oxidoreductase</keyword>
<dbReference type="InterPro" id="IPR008972">
    <property type="entry name" value="Cupredoxin"/>
</dbReference>
<evidence type="ECO:0000313" key="8">
    <source>
        <dbReference type="Proteomes" id="UP001345013"/>
    </source>
</evidence>
<gene>
    <name evidence="7" type="ORF">LTR24_008385</name>
</gene>
<dbReference type="InterPro" id="IPR045087">
    <property type="entry name" value="Cu-oxidase_fam"/>
</dbReference>
<dbReference type="InterPro" id="IPR017762">
    <property type="entry name" value="Multicopper_oxidase_fun"/>
</dbReference>